<protein>
    <submittedName>
        <fullName evidence="11">Sodium/calcium exchanger membrane region domain-containing protein</fullName>
    </submittedName>
</protein>
<evidence type="ECO:0000256" key="2">
    <source>
        <dbReference type="ARBA" id="ARBA00022448"/>
    </source>
</evidence>
<dbReference type="PANTHER" id="PTHR12266:SF0">
    <property type="entry name" value="MITOCHONDRIAL SODIUM_CALCIUM EXCHANGER PROTEIN"/>
    <property type="match status" value="1"/>
</dbReference>
<dbReference type="InterPro" id="IPR004837">
    <property type="entry name" value="NaCa_Exmemb"/>
</dbReference>
<dbReference type="GO" id="GO:0016020">
    <property type="term" value="C:membrane"/>
    <property type="evidence" value="ECO:0007669"/>
    <property type="project" value="UniProtKB-SubCell"/>
</dbReference>
<dbReference type="WBParaSite" id="PSU_v2.g7626.t1">
    <property type="protein sequence ID" value="PSU_v2.g7626.t1"/>
    <property type="gene ID" value="PSU_v2.g7626"/>
</dbReference>
<evidence type="ECO:0000259" key="9">
    <source>
        <dbReference type="Pfam" id="PF01699"/>
    </source>
</evidence>
<evidence type="ECO:0000313" key="10">
    <source>
        <dbReference type="Proteomes" id="UP000887577"/>
    </source>
</evidence>
<dbReference type="Proteomes" id="UP000887577">
    <property type="component" value="Unplaced"/>
</dbReference>
<dbReference type="Pfam" id="PF01699">
    <property type="entry name" value="Na_Ca_ex"/>
    <property type="match status" value="1"/>
</dbReference>
<feature type="transmembrane region" description="Helical" evidence="8">
    <location>
        <begin position="322"/>
        <end position="344"/>
    </location>
</feature>
<dbReference type="PANTHER" id="PTHR12266">
    <property type="entry name" value="NA+/CA2+ K+ INDEPENDENT EXCHANGER"/>
    <property type="match status" value="1"/>
</dbReference>
<keyword evidence="7 8" id="KW-0472">Membrane</keyword>
<feature type="domain" description="Sodium/calcium exchanger membrane region" evidence="9">
    <location>
        <begin position="4"/>
        <end position="135"/>
    </location>
</feature>
<keyword evidence="6 8" id="KW-1133">Transmembrane helix</keyword>
<dbReference type="InterPro" id="IPR044880">
    <property type="entry name" value="NCX_ion-bd_dom_sf"/>
</dbReference>
<sequence>MTTIADDFFCHSISTIVDHHKISQSIAGVTLMALGNGANDIFSIISSMVNTNNPKAGLAIGTMLGGGAFVTMIVFGTVILVKPFKIAKFATLRDLGIYIIGIGWIAFIMLFDTKLYFWEPAVFLVLYLTYVAIIVFEKIIKEFIEKRKSLKNSEEKFIPAILSLPDVKVNDITVDMIDEMPVLPFRRCISLHAKTQLSTNLQLIHRKTLSNFNSMNKHPTNIVSFADTFSHPTDRIDDHNVVITAFADENETDKNIQTTSTSSPLTFKRIISDLFAALNPLEKNFAEEKWYSKILQILKFPIIVLVRLTVPQGIIWCKTLTFIHCFTMPFTVLFSLNLLTFNIIPGDPGLWIYSLIPSIIMFLLILFFTSYNIEPINHKVVFKCVKLVSYIF</sequence>
<reference evidence="11" key="1">
    <citation type="submission" date="2022-11" db="UniProtKB">
        <authorList>
            <consortium name="WormBaseParasite"/>
        </authorList>
    </citation>
    <scope>IDENTIFICATION</scope>
</reference>
<name>A0A914ZBK3_9BILA</name>
<keyword evidence="4" id="KW-0106">Calcium</keyword>
<evidence type="ECO:0000256" key="1">
    <source>
        <dbReference type="ARBA" id="ARBA00004141"/>
    </source>
</evidence>
<evidence type="ECO:0000256" key="5">
    <source>
        <dbReference type="ARBA" id="ARBA00022692"/>
    </source>
</evidence>
<keyword evidence="5 8" id="KW-0812">Transmembrane</keyword>
<organism evidence="10 11">
    <name type="scientific">Panagrolaimus superbus</name>
    <dbReference type="NCBI Taxonomy" id="310955"/>
    <lineage>
        <taxon>Eukaryota</taxon>
        <taxon>Metazoa</taxon>
        <taxon>Ecdysozoa</taxon>
        <taxon>Nematoda</taxon>
        <taxon>Chromadorea</taxon>
        <taxon>Rhabditida</taxon>
        <taxon>Tylenchina</taxon>
        <taxon>Panagrolaimomorpha</taxon>
        <taxon>Panagrolaimoidea</taxon>
        <taxon>Panagrolaimidae</taxon>
        <taxon>Panagrolaimus</taxon>
    </lineage>
</organism>
<dbReference type="GO" id="GO:0006874">
    <property type="term" value="P:intracellular calcium ion homeostasis"/>
    <property type="evidence" value="ECO:0007669"/>
    <property type="project" value="TreeGrafter"/>
</dbReference>
<evidence type="ECO:0000256" key="4">
    <source>
        <dbReference type="ARBA" id="ARBA00022568"/>
    </source>
</evidence>
<keyword evidence="2" id="KW-0813">Transport</keyword>
<accession>A0A914ZBK3</accession>
<evidence type="ECO:0000256" key="3">
    <source>
        <dbReference type="ARBA" id="ARBA00022449"/>
    </source>
</evidence>
<keyword evidence="3" id="KW-0050">Antiport</keyword>
<proteinExistence type="predicted"/>
<dbReference type="AlphaFoldDB" id="A0A914ZBK3"/>
<feature type="transmembrane region" description="Helical" evidence="8">
    <location>
        <begin position="117"/>
        <end position="140"/>
    </location>
</feature>
<feature type="transmembrane region" description="Helical" evidence="8">
    <location>
        <begin position="92"/>
        <end position="111"/>
    </location>
</feature>
<dbReference type="Gene3D" id="1.20.1420.30">
    <property type="entry name" value="NCX, central ion-binding region"/>
    <property type="match status" value="1"/>
</dbReference>
<dbReference type="InterPro" id="IPR051359">
    <property type="entry name" value="CaCA_antiporter"/>
</dbReference>
<keyword evidence="10" id="KW-1185">Reference proteome</keyword>
<evidence type="ECO:0000313" key="11">
    <source>
        <dbReference type="WBParaSite" id="PSU_v2.g7626.t1"/>
    </source>
</evidence>
<comment type="subcellular location">
    <subcellularLocation>
        <location evidence="1">Membrane</location>
        <topology evidence="1">Multi-pass membrane protein</topology>
    </subcellularLocation>
</comment>
<evidence type="ECO:0000256" key="6">
    <source>
        <dbReference type="ARBA" id="ARBA00022989"/>
    </source>
</evidence>
<evidence type="ECO:0000256" key="7">
    <source>
        <dbReference type="ARBA" id="ARBA00023136"/>
    </source>
</evidence>
<evidence type="ECO:0000256" key="8">
    <source>
        <dbReference type="SAM" id="Phobius"/>
    </source>
</evidence>
<keyword evidence="4" id="KW-0406">Ion transport</keyword>
<dbReference type="GO" id="GO:0005432">
    <property type="term" value="F:calcium:sodium antiporter activity"/>
    <property type="evidence" value="ECO:0007669"/>
    <property type="project" value="TreeGrafter"/>
</dbReference>
<keyword evidence="4" id="KW-0109">Calcium transport</keyword>
<feature type="transmembrane region" description="Helical" evidence="8">
    <location>
        <begin position="350"/>
        <end position="373"/>
    </location>
</feature>
<feature type="transmembrane region" description="Helical" evidence="8">
    <location>
        <begin position="56"/>
        <end position="80"/>
    </location>
</feature>